<evidence type="ECO:0000256" key="2">
    <source>
        <dbReference type="ARBA" id="ARBA00023015"/>
    </source>
</evidence>
<dbReference type="GO" id="GO:0000978">
    <property type="term" value="F:RNA polymerase II cis-regulatory region sequence-specific DNA binding"/>
    <property type="evidence" value="ECO:0007669"/>
    <property type="project" value="TreeGrafter"/>
</dbReference>
<sequence length="170" mass="19995">MTRRNKVKLELFQNMSERKVSFRKRKTGLMKKLSELSTLCDVDACAIILNPFNSSFDVWPSPPWVQSVLTKFRHMPEVEETKHMYNLETITQERIQKTREQVRKLRMENRRIEIEQIINQCMLGGSLDFKNDLNLLNDMDLVLSQNIQELNIRIKALKGENSHENTLMGS</sequence>
<dbReference type="SUPFAM" id="SSF55455">
    <property type="entry name" value="SRF-like"/>
    <property type="match status" value="1"/>
</dbReference>
<proteinExistence type="predicted"/>
<dbReference type="InterPro" id="IPR033897">
    <property type="entry name" value="SRF-like_MADS-box"/>
</dbReference>
<evidence type="ECO:0000256" key="1">
    <source>
        <dbReference type="ARBA" id="ARBA00004123"/>
    </source>
</evidence>
<organism evidence="7 8">
    <name type="scientific">Lithospermum erythrorhizon</name>
    <name type="common">Purple gromwell</name>
    <name type="synonym">Lithospermum officinale var. erythrorhizon</name>
    <dbReference type="NCBI Taxonomy" id="34254"/>
    <lineage>
        <taxon>Eukaryota</taxon>
        <taxon>Viridiplantae</taxon>
        <taxon>Streptophyta</taxon>
        <taxon>Embryophyta</taxon>
        <taxon>Tracheophyta</taxon>
        <taxon>Spermatophyta</taxon>
        <taxon>Magnoliopsida</taxon>
        <taxon>eudicotyledons</taxon>
        <taxon>Gunneridae</taxon>
        <taxon>Pentapetalae</taxon>
        <taxon>asterids</taxon>
        <taxon>lamiids</taxon>
        <taxon>Boraginales</taxon>
        <taxon>Boraginaceae</taxon>
        <taxon>Boraginoideae</taxon>
        <taxon>Lithospermeae</taxon>
        <taxon>Lithospermum</taxon>
    </lineage>
</organism>
<dbReference type="GO" id="GO:0045944">
    <property type="term" value="P:positive regulation of transcription by RNA polymerase II"/>
    <property type="evidence" value="ECO:0007669"/>
    <property type="project" value="InterPro"/>
</dbReference>
<comment type="subcellular location">
    <subcellularLocation>
        <location evidence="1">Nucleus</location>
    </subcellularLocation>
</comment>
<dbReference type="InterPro" id="IPR036879">
    <property type="entry name" value="TF_MADSbox_sf"/>
</dbReference>
<gene>
    <name evidence="7" type="ORF">LIER_43940</name>
</gene>
<protein>
    <submittedName>
        <fullName evidence="7">MADS box transcription factor</fullName>
    </submittedName>
</protein>
<keyword evidence="3" id="KW-0238">DNA-binding</keyword>
<dbReference type="GO" id="GO:0000981">
    <property type="term" value="F:DNA-binding transcription factor activity, RNA polymerase II-specific"/>
    <property type="evidence" value="ECO:0007669"/>
    <property type="project" value="InterPro"/>
</dbReference>
<evidence type="ECO:0000313" key="8">
    <source>
        <dbReference type="Proteomes" id="UP001454036"/>
    </source>
</evidence>
<dbReference type="SMART" id="SM00432">
    <property type="entry name" value="MADS"/>
    <property type="match status" value="1"/>
</dbReference>
<keyword evidence="4" id="KW-0804">Transcription</keyword>
<dbReference type="Pfam" id="PF00319">
    <property type="entry name" value="SRF-TF"/>
    <property type="match status" value="1"/>
</dbReference>
<name>A0AAV3R9I8_LITER</name>
<keyword evidence="5" id="KW-0539">Nucleus</keyword>
<comment type="caution">
    <text evidence="7">The sequence shown here is derived from an EMBL/GenBank/DDBJ whole genome shotgun (WGS) entry which is preliminary data.</text>
</comment>
<dbReference type="InterPro" id="IPR002100">
    <property type="entry name" value="TF_MADSbox"/>
</dbReference>
<feature type="domain" description="MADS-box" evidence="6">
    <location>
        <begin position="2"/>
        <end position="50"/>
    </location>
</feature>
<evidence type="ECO:0000259" key="6">
    <source>
        <dbReference type="PROSITE" id="PS50066"/>
    </source>
</evidence>
<accession>A0AAV3R9I8</accession>
<keyword evidence="8" id="KW-1185">Reference proteome</keyword>
<dbReference type="GO" id="GO:0005634">
    <property type="term" value="C:nucleus"/>
    <property type="evidence" value="ECO:0007669"/>
    <property type="project" value="UniProtKB-SubCell"/>
</dbReference>
<dbReference type="PANTHER" id="PTHR11945:SF387">
    <property type="entry name" value="AGAMOUS-LIKE MADS-BOX PROTEIN AGL80"/>
    <property type="match status" value="1"/>
</dbReference>
<dbReference type="PRINTS" id="PR00404">
    <property type="entry name" value="MADSDOMAIN"/>
</dbReference>
<evidence type="ECO:0000256" key="4">
    <source>
        <dbReference type="ARBA" id="ARBA00023163"/>
    </source>
</evidence>
<dbReference type="EMBL" id="BAABME010041830">
    <property type="protein sequence ID" value="GAA0173069.1"/>
    <property type="molecule type" value="Genomic_DNA"/>
</dbReference>
<evidence type="ECO:0000256" key="3">
    <source>
        <dbReference type="ARBA" id="ARBA00023125"/>
    </source>
</evidence>
<dbReference type="PANTHER" id="PTHR11945">
    <property type="entry name" value="MADS BOX PROTEIN"/>
    <property type="match status" value="1"/>
</dbReference>
<evidence type="ECO:0000256" key="5">
    <source>
        <dbReference type="ARBA" id="ARBA00023242"/>
    </source>
</evidence>
<dbReference type="Gene3D" id="3.40.1810.10">
    <property type="entry name" value="Transcription factor, MADS-box"/>
    <property type="match status" value="1"/>
</dbReference>
<dbReference type="CDD" id="cd00266">
    <property type="entry name" value="MADS_SRF_like"/>
    <property type="match status" value="1"/>
</dbReference>
<dbReference type="Proteomes" id="UP001454036">
    <property type="component" value="Unassembled WGS sequence"/>
</dbReference>
<keyword evidence="2" id="KW-0805">Transcription regulation</keyword>
<dbReference type="PROSITE" id="PS50066">
    <property type="entry name" value="MADS_BOX_2"/>
    <property type="match status" value="1"/>
</dbReference>
<dbReference type="GO" id="GO:0046983">
    <property type="term" value="F:protein dimerization activity"/>
    <property type="evidence" value="ECO:0007669"/>
    <property type="project" value="InterPro"/>
</dbReference>
<reference evidence="7 8" key="1">
    <citation type="submission" date="2024-01" db="EMBL/GenBank/DDBJ databases">
        <title>The complete chloroplast genome sequence of Lithospermum erythrorhizon: insights into the phylogenetic relationship among Boraginaceae species and the maternal lineages of purple gromwells.</title>
        <authorList>
            <person name="Okada T."/>
            <person name="Watanabe K."/>
        </authorList>
    </citation>
    <scope>NUCLEOTIDE SEQUENCE [LARGE SCALE GENOMIC DNA]</scope>
</reference>
<evidence type="ECO:0000313" key="7">
    <source>
        <dbReference type="EMBL" id="GAA0173069.1"/>
    </source>
</evidence>
<dbReference type="AlphaFoldDB" id="A0AAV3R9I8"/>